<dbReference type="AlphaFoldDB" id="A0A926IIM6"/>
<evidence type="ECO:0000259" key="10">
    <source>
        <dbReference type="Pfam" id="PF00122"/>
    </source>
</evidence>
<dbReference type="PANTHER" id="PTHR48085:SF5">
    <property type="entry name" value="CADMIUM_ZINC-TRANSPORTING ATPASE HMA4-RELATED"/>
    <property type="match status" value="1"/>
</dbReference>
<keyword evidence="9" id="KW-1003">Cell membrane</keyword>
<keyword evidence="9" id="KW-0479">Metal-binding</keyword>
<evidence type="ECO:0000313" key="11">
    <source>
        <dbReference type="EMBL" id="MBC8586516.1"/>
    </source>
</evidence>
<dbReference type="PROSITE" id="PS00154">
    <property type="entry name" value="ATPASE_E1_E2"/>
    <property type="match status" value="1"/>
</dbReference>
<evidence type="ECO:0000256" key="9">
    <source>
        <dbReference type="RuleBase" id="RU362081"/>
    </source>
</evidence>
<dbReference type="InterPro" id="IPR001757">
    <property type="entry name" value="P_typ_ATPase"/>
</dbReference>
<reference evidence="11" key="1">
    <citation type="submission" date="2020-08" db="EMBL/GenBank/DDBJ databases">
        <title>Genome public.</title>
        <authorList>
            <person name="Liu C."/>
            <person name="Sun Q."/>
        </authorList>
    </citation>
    <scope>NUCLEOTIDE SEQUENCE</scope>
    <source>
        <strain evidence="11">NSJ-64</strain>
    </source>
</reference>
<dbReference type="InterPro" id="IPR023299">
    <property type="entry name" value="ATPase_P-typ_cyto_dom_N"/>
</dbReference>
<keyword evidence="9" id="KW-0067">ATP-binding</keyword>
<dbReference type="GO" id="GO:0005886">
    <property type="term" value="C:plasma membrane"/>
    <property type="evidence" value="ECO:0007669"/>
    <property type="project" value="UniProtKB-SubCell"/>
</dbReference>
<dbReference type="GO" id="GO:0016887">
    <property type="term" value="F:ATP hydrolysis activity"/>
    <property type="evidence" value="ECO:0007669"/>
    <property type="project" value="InterPro"/>
</dbReference>
<dbReference type="InterPro" id="IPR059000">
    <property type="entry name" value="ATPase_P-type_domA"/>
</dbReference>
<feature type="transmembrane region" description="Helical" evidence="9">
    <location>
        <begin position="328"/>
        <end position="353"/>
    </location>
</feature>
<dbReference type="SUPFAM" id="SSF81653">
    <property type="entry name" value="Calcium ATPase, transduction domain A"/>
    <property type="match status" value="1"/>
</dbReference>
<dbReference type="PRINTS" id="PR00120">
    <property type="entry name" value="HATPASE"/>
</dbReference>
<comment type="caution">
    <text evidence="11">The sequence shown here is derived from an EMBL/GenBank/DDBJ whole genome shotgun (WGS) entry which is preliminary data.</text>
</comment>
<comment type="catalytic activity">
    <reaction evidence="8">
        <text>Cd(2+)(in) + ATP + H2O = Cd(2+)(out) + ADP + phosphate + H(+)</text>
        <dbReference type="Rhea" id="RHEA:12132"/>
        <dbReference type="ChEBI" id="CHEBI:15377"/>
        <dbReference type="ChEBI" id="CHEBI:15378"/>
        <dbReference type="ChEBI" id="CHEBI:30616"/>
        <dbReference type="ChEBI" id="CHEBI:43474"/>
        <dbReference type="ChEBI" id="CHEBI:48775"/>
        <dbReference type="ChEBI" id="CHEBI:456216"/>
        <dbReference type="EC" id="7.2.2.21"/>
    </reaction>
</comment>
<evidence type="ECO:0000256" key="4">
    <source>
        <dbReference type="ARBA" id="ARBA00022692"/>
    </source>
</evidence>
<dbReference type="InterPro" id="IPR023214">
    <property type="entry name" value="HAD_sf"/>
</dbReference>
<keyword evidence="9" id="KW-0547">Nucleotide-binding</keyword>
<evidence type="ECO:0000256" key="2">
    <source>
        <dbReference type="ARBA" id="ARBA00006024"/>
    </source>
</evidence>
<dbReference type="GO" id="GO:0005524">
    <property type="term" value="F:ATP binding"/>
    <property type="evidence" value="ECO:0007669"/>
    <property type="project" value="UniProtKB-UniRule"/>
</dbReference>
<name>A0A926IIM6_9FIRM</name>
<dbReference type="InterPro" id="IPR036412">
    <property type="entry name" value="HAD-like_sf"/>
</dbReference>
<dbReference type="InterPro" id="IPR018303">
    <property type="entry name" value="ATPase_P-typ_P_site"/>
</dbReference>
<sequence>MNEHKKDILCHCGGQEHNHKSCSCESEHSHEVHEHCSCEHKHEHSAQEGHPHDHCSCSDCSCGDGCGHQHSAGSAKDLTALGISAVLLAVSFLPAVEVFSPWLMVASLLVAGFPLFIQGVKSLFRLNFNELLLLTIAVVASVCIGEYFEAAIVTILFRLGEMLEERAVQKSKREIEALTSIRPDDANLQQEDGSFITVDAREVPIDSIIQIRPGERIPLDCVVLSGSSSVDQSSLTGESIPVNVKEGDQLLSSAINGGGLLICKTTSDFSGSFANRMIALVEESSGQKGKTENFITRFAKVYTPIIMVLAAALAILPPLLGMGSFEMWLSRCLVFLVASCPCALVISIPLSFFAGIGGCSKKGVIVKGSKYMELLSKADCAVFDKTGTLTTGKLSVTRVQSVGGYSEKEVLQVAAAAESMSNHPIAQAIAAHQQQDFHPQISDYSEISGKGIEMVMDGKTILCGSRRLLEENNVDIQALDNLPVCLAIDGIAAGGVEISDSLREDAPATLKGLKQAGVEETVMLTGDNEANAQKISKQAGVDRFFAGLLPQDKVSRMKELKSRHKVTLFTGDGINDAPVLAGADIGVAMGFGTDAAIEAADVVLVSDRLLSLVDAIHISKKTMGVARFNIAFALIVKVVVLLLGAMGLAQMWMAVFADVGVSIIAVLNSVRILGWKGKNY</sequence>
<keyword evidence="5 9" id="KW-1133">Transmembrane helix</keyword>
<dbReference type="Gene3D" id="2.70.150.10">
    <property type="entry name" value="Calcium-transporting ATPase, cytoplasmic transduction domain A"/>
    <property type="match status" value="1"/>
</dbReference>
<feature type="transmembrane region" description="Helical" evidence="9">
    <location>
        <begin position="132"/>
        <end position="157"/>
    </location>
</feature>
<dbReference type="Gene3D" id="3.40.1110.10">
    <property type="entry name" value="Calcium-transporting ATPase, cytoplasmic domain N"/>
    <property type="match status" value="1"/>
</dbReference>
<feature type="transmembrane region" description="Helical" evidence="9">
    <location>
        <begin position="102"/>
        <end position="120"/>
    </location>
</feature>
<dbReference type="SUPFAM" id="SSF81665">
    <property type="entry name" value="Calcium ATPase, transmembrane domain M"/>
    <property type="match status" value="1"/>
</dbReference>
<dbReference type="PANTHER" id="PTHR48085">
    <property type="entry name" value="CADMIUM/ZINC-TRANSPORTING ATPASE HMA2-RELATED"/>
    <property type="match status" value="1"/>
</dbReference>
<dbReference type="Gene3D" id="3.40.50.1000">
    <property type="entry name" value="HAD superfamily/HAD-like"/>
    <property type="match status" value="1"/>
</dbReference>
<evidence type="ECO:0000256" key="3">
    <source>
        <dbReference type="ARBA" id="ARBA00022539"/>
    </source>
</evidence>
<dbReference type="NCBIfam" id="TIGR01494">
    <property type="entry name" value="ATPase_P-type"/>
    <property type="match status" value="1"/>
</dbReference>
<dbReference type="GO" id="GO:0046872">
    <property type="term" value="F:metal ion binding"/>
    <property type="evidence" value="ECO:0007669"/>
    <property type="project" value="UniProtKB-KW"/>
</dbReference>
<dbReference type="SUPFAM" id="SSF56784">
    <property type="entry name" value="HAD-like"/>
    <property type="match status" value="1"/>
</dbReference>
<dbReference type="PRINTS" id="PR00119">
    <property type="entry name" value="CATATPASE"/>
</dbReference>
<dbReference type="GO" id="GO:0008551">
    <property type="term" value="F:P-type cadmium transporter activity"/>
    <property type="evidence" value="ECO:0007669"/>
    <property type="project" value="UniProtKB-EC"/>
</dbReference>
<keyword evidence="3" id="KW-0104">Cadmium</keyword>
<dbReference type="InterPro" id="IPR051014">
    <property type="entry name" value="Cation_Transport_ATPase_IB"/>
</dbReference>
<comment type="subcellular location">
    <subcellularLocation>
        <location evidence="9">Cell membrane</location>
    </subcellularLocation>
    <subcellularLocation>
        <location evidence="1">Membrane</location>
        <topology evidence="1">Multi-pass membrane protein</topology>
    </subcellularLocation>
</comment>
<evidence type="ECO:0000313" key="12">
    <source>
        <dbReference type="Proteomes" id="UP000623678"/>
    </source>
</evidence>
<keyword evidence="4 9" id="KW-0812">Transmembrane</keyword>
<evidence type="ECO:0000256" key="1">
    <source>
        <dbReference type="ARBA" id="ARBA00004141"/>
    </source>
</evidence>
<dbReference type="EMBL" id="JACRTD010000013">
    <property type="protein sequence ID" value="MBC8586516.1"/>
    <property type="molecule type" value="Genomic_DNA"/>
</dbReference>
<organism evidence="11 12">
    <name type="scientific">Youxingia wuxianensis</name>
    <dbReference type="NCBI Taxonomy" id="2763678"/>
    <lineage>
        <taxon>Bacteria</taxon>
        <taxon>Bacillati</taxon>
        <taxon>Bacillota</taxon>
        <taxon>Clostridia</taxon>
        <taxon>Eubacteriales</taxon>
        <taxon>Oscillospiraceae</taxon>
        <taxon>Youxingia</taxon>
    </lineage>
</organism>
<evidence type="ECO:0000256" key="5">
    <source>
        <dbReference type="ARBA" id="ARBA00022989"/>
    </source>
</evidence>
<dbReference type="Pfam" id="PF00122">
    <property type="entry name" value="E1-E2_ATPase"/>
    <property type="match status" value="1"/>
</dbReference>
<comment type="similarity">
    <text evidence="2 9">Belongs to the cation transport ATPase (P-type) (TC 3.A.3) family. Type IB subfamily.</text>
</comment>
<feature type="domain" description="P-type ATPase A" evidence="10">
    <location>
        <begin position="183"/>
        <end position="282"/>
    </location>
</feature>
<dbReference type="InterPro" id="IPR023298">
    <property type="entry name" value="ATPase_P-typ_TM_dom_sf"/>
</dbReference>
<proteinExistence type="inferred from homology"/>
<dbReference type="Proteomes" id="UP000623678">
    <property type="component" value="Unassembled WGS sequence"/>
</dbReference>
<evidence type="ECO:0000256" key="6">
    <source>
        <dbReference type="ARBA" id="ARBA00023136"/>
    </source>
</evidence>
<dbReference type="Pfam" id="PF00702">
    <property type="entry name" value="Hydrolase"/>
    <property type="match status" value="1"/>
</dbReference>
<evidence type="ECO:0000256" key="8">
    <source>
        <dbReference type="ARBA" id="ARBA00049338"/>
    </source>
</evidence>
<dbReference type="InterPro" id="IPR027256">
    <property type="entry name" value="P-typ_ATPase_IB"/>
</dbReference>
<dbReference type="NCBIfam" id="TIGR01525">
    <property type="entry name" value="ATPase-IB_hvy"/>
    <property type="match status" value="1"/>
</dbReference>
<keyword evidence="6 9" id="KW-0472">Membrane</keyword>
<dbReference type="EC" id="7.2.2.21" evidence="7"/>
<evidence type="ECO:0000256" key="7">
    <source>
        <dbReference type="ARBA" id="ARBA00039103"/>
    </source>
</evidence>
<dbReference type="NCBIfam" id="TIGR01512">
    <property type="entry name" value="ATPase-IB2_Cd"/>
    <property type="match status" value="1"/>
</dbReference>
<protein>
    <recommendedName>
        <fullName evidence="7">Cd(2+)-exporting ATPase</fullName>
        <ecNumber evidence="7">7.2.2.21</ecNumber>
    </recommendedName>
</protein>
<feature type="transmembrane region" description="Helical" evidence="9">
    <location>
        <begin position="652"/>
        <end position="674"/>
    </location>
</feature>
<dbReference type="RefSeq" id="WP_262396232.1">
    <property type="nucleotide sequence ID" value="NZ_JACRTD010000013.1"/>
</dbReference>
<keyword evidence="12" id="KW-1185">Reference proteome</keyword>
<feature type="transmembrane region" description="Helical" evidence="9">
    <location>
        <begin position="628"/>
        <end position="646"/>
    </location>
</feature>
<feature type="transmembrane region" description="Helical" evidence="9">
    <location>
        <begin position="298"/>
        <end position="316"/>
    </location>
</feature>
<accession>A0A926IIM6</accession>
<dbReference type="InterPro" id="IPR008250">
    <property type="entry name" value="ATPase_P-typ_transduc_dom_A_sf"/>
</dbReference>
<gene>
    <name evidence="11" type="primary">cadA</name>
    <name evidence="11" type="ORF">H8705_13085</name>
</gene>